<evidence type="ECO:0000256" key="15">
    <source>
        <dbReference type="SAM" id="MobiDB-lite"/>
    </source>
</evidence>
<gene>
    <name evidence="18" type="ORF">ARAM_005284</name>
</gene>
<dbReference type="PROSITE" id="PS00782">
    <property type="entry name" value="TFIIB"/>
    <property type="match status" value="1"/>
</dbReference>
<evidence type="ECO:0000256" key="12">
    <source>
        <dbReference type="ARBA" id="ARBA00056616"/>
    </source>
</evidence>
<dbReference type="GO" id="GO:0008270">
    <property type="term" value="F:zinc ion binding"/>
    <property type="evidence" value="ECO:0007669"/>
    <property type="project" value="UniProtKB-KW"/>
</dbReference>
<dbReference type="Proteomes" id="UP000034291">
    <property type="component" value="Unassembled WGS sequence"/>
</dbReference>
<keyword evidence="8" id="KW-0805">Transcription regulation</keyword>
<dbReference type="Pfam" id="PF08271">
    <property type="entry name" value="Zn_Ribbon_TF"/>
    <property type="match status" value="1"/>
</dbReference>
<dbReference type="GO" id="GO:0051123">
    <property type="term" value="P:RNA polymerase II preinitiation complex assembly"/>
    <property type="evidence" value="ECO:0007669"/>
    <property type="project" value="UniProtKB-ARBA"/>
</dbReference>
<evidence type="ECO:0000256" key="10">
    <source>
        <dbReference type="ARBA" id="ARBA00023242"/>
    </source>
</evidence>
<comment type="caution">
    <text evidence="18">The sequence shown here is derived from an EMBL/GenBank/DDBJ whole genome shotgun (WGS) entry which is preliminary data.</text>
</comment>
<comment type="similarity">
    <text evidence="2">Belongs to the TFIIB family.</text>
</comment>
<dbReference type="GO" id="GO:0016251">
    <property type="term" value="F:RNA polymerase II general transcription initiation factor activity"/>
    <property type="evidence" value="ECO:0007669"/>
    <property type="project" value="TreeGrafter"/>
</dbReference>
<dbReference type="STRING" id="308745.A0A0F8UHU6"/>
<evidence type="ECO:0000256" key="14">
    <source>
        <dbReference type="PROSITE-ProRule" id="PRU00469"/>
    </source>
</evidence>
<accession>A0A0F8UHU6</accession>
<organism evidence="18 19">
    <name type="scientific">Aspergillus rambellii</name>
    <dbReference type="NCBI Taxonomy" id="308745"/>
    <lineage>
        <taxon>Eukaryota</taxon>
        <taxon>Fungi</taxon>
        <taxon>Dikarya</taxon>
        <taxon>Ascomycota</taxon>
        <taxon>Pezizomycotina</taxon>
        <taxon>Eurotiomycetes</taxon>
        <taxon>Eurotiomycetidae</taxon>
        <taxon>Eurotiales</taxon>
        <taxon>Aspergillaceae</taxon>
        <taxon>Aspergillus</taxon>
        <taxon>Aspergillus subgen. Nidulantes</taxon>
    </lineage>
</organism>
<evidence type="ECO:0000313" key="19">
    <source>
        <dbReference type="Proteomes" id="UP000034291"/>
    </source>
</evidence>
<keyword evidence="16" id="KW-0812">Transmembrane</keyword>
<keyword evidence="7" id="KW-0862">Zinc</keyword>
<dbReference type="Gene3D" id="1.10.472.170">
    <property type="match status" value="1"/>
</dbReference>
<comment type="subcellular location">
    <subcellularLocation>
        <location evidence="1">Nucleus</location>
    </subcellularLocation>
</comment>
<dbReference type="FunFam" id="1.10.472.170:FF:000001">
    <property type="entry name" value="Transcription initiation factor IIB"/>
    <property type="match status" value="1"/>
</dbReference>
<dbReference type="InterPro" id="IPR013150">
    <property type="entry name" value="TFIIB_cyclin"/>
</dbReference>
<dbReference type="PRINTS" id="PR00685">
    <property type="entry name" value="TIFACTORIIB"/>
</dbReference>
<dbReference type="SUPFAM" id="SSF57783">
    <property type="entry name" value="Zinc beta-ribbon"/>
    <property type="match status" value="1"/>
</dbReference>
<evidence type="ECO:0000256" key="1">
    <source>
        <dbReference type="ARBA" id="ARBA00004123"/>
    </source>
</evidence>
<name>A0A0F8UHU6_9EURO</name>
<dbReference type="OrthoDB" id="25790at2759"/>
<dbReference type="InterPro" id="IPR013763">
    <property type="entry name" value="Cyclin-like_dom"/>
</dbReference>
<evidence type="ECO:0000256" key="16">
    <source>
        <dbReference type="SAM" id="Phobius"/>
    </source>
</evidence>
<evidence type="ECO:0000313" key="18">
    <source>
        <dbReference type="EMBL" id="KKK19244.1"/>
    </source>
</evidence>
<keyword evidence="16" id="KW-0472">Membrane</keyword>
<feature type="domain" description="TFIIB-type" evidence="17">
    <location>
        <begin position="112"/>
        <end position="145"/>
    </location>
</feature>
<evidence type="ECO:0000256" key="5">
    <source>
        <dbReference type="ARBA" id="ARBA00022737"/>
    </source>
</evidence>
<evidence type="ECO:0000256" key="6">
    <source>
        <dbReference type="ARBA" id="ARBA00022771"/>
    </source>
</evidence>
<evidence type="ECO:0000256" key="9">
    <source>
        <dbReference type="ARBA" id="ARBA00023163"/>
    </source>
</evidence>
<comment type="subunit">
    <text evidence="13">Associates with TFIID-IIA (DA complex) to form TFIID-IIA-IIB (DAB-complex) which is then recognized by polymerase II.</text>
</comment>
<evidence type="ECO:0000259" key="17">
    <source>
        <dbReference type="PROSITE" id="PS51134"/>
    </source>
</evidence>
<keyword evidence="10" id="KW-0539">Nucleus</keyword>
<keyword evidence="19" id="KW-1185">Reference proteome</keyword>
<keyword evidence="5" id="KW-0677">Repeat</keyword>
<dbReference type="EMBL" id="JZBS01002299">
    <property type="protein sequence ID" value="KKK19244.1"/>
    <property type="molecule type" value="Genomic_DNA"/>
</dbReference>
<dbReference type="GO" id="GO:0017025">
    <property type="term" value="F:TBP-class protein binding"/>
    <property type="evidence" value="ECO:0007669"/>
    <property type="project" value="InterPro"/>
</dbReference>
<comment type="function">
    <text evidence="12">General factor that plays a major role in the activation of eukaryotic genes transcribed by RNA polymerase II.</text>
</comment>
<evidence type="ECO:0000256" key="8">
    <source>
        <dbReference type="ARBA" id="ARBA00023015"/>
    </source>
</evidence>
<dbReference type="PANTHER" id="PTHR11618">
    <property type="entry name" value="TRANSCRIPTION INITIATION FACTOR IIB-RELATED"/>
    <property type="match status" value="1"/>
</dbReference>
<evidence type="ECO:0000256" key="4">
    <source>
        <dbReference type="ARBA" id="ARBA00022723"/>
    </source>
</evidence>
<evidence type="ECO:0000256" key="3">
    <source>
        <dbReference type="ARBA" id="ARBA00013932"/>
    </source>
</evidence>
<evidence type="ECO:0000256" key="7">
    <source>
        <dbReference type="ARBA" id="ARBA00022833"/>
    </source>
</evidence>
<evidence type="ECO:0000256" key="2">
    <source>
        <dbReference type="ARBA" id="ARBA00010857"/>
    </source>
</evidence>
<sequence>MAFVGTYALTQRRDLKSQVFAICAAAVITLIIIVENETVPGRPLLLTRPTVANLYSPLFIRFCARKNKLPINASKITKRPRGRIPATKPAKKMAAISPSARPETAAWKKNLSAHIICPECKEVPPNLEFPGSHETVCGSCGLVLADREIDMHSEWRTFSNDDQNNDDPSRVGDATNPLLNGDQLETQIASGGSGRVRDLYRAQNKQSSEKANKSLLAAYKEIGALCDGFNIQKNVADTAKYLFKIVDDAKAFKGKSQDVIIAGCIFIACRQCKVPRTFTEIFAVTKVTRKEIGRIYKALEKFFTAQNLERINAVVSSGGVPDPNDTYTATTSTKPSDLCNRFCNLLDLPYQVTSVSSALSDRVTTMGDLAGRSPLSIVAACIYMASYLMGHGKTAKEISQVAHVSDGTIRGAYKQLYAERERLVDAEWIKDGKGDLKNLPPS</sequence>
<dbReference type="PANTHER" id="PTHR11618:SF13">
    <property type="entry name" value="TRANSCRIPTION INITIATION FACTOR IIB"/>
    <property type="match status" value="1"/>
</dbReference>
<evidence type="ECO:0000256" key="11">
    <source>
        <dbReference type="ARBA" id="ARBA00031706"/>
    </source>
</evidence>
<dbReference type="InterPro" id="IPR023486">
    <property type="entry name" value="TFIIB_CS"/>
</dbReference>
<dbReference type="InterPro" id="IPR013137">
    <property type="entry name" value="Znf_TFIIB"/>
</dbReference>
<dbReference type="FunFam" id="1.10.472.10:FF:000008">
    <property type="entry name" value="Transcription initiation factor IIB"/>
    <property type="match status" value="1"/>
</dbReference>
<dbReference type="CDD" id="cd20551">
    <property type="entry name" value="CYCLIN_TFIIB_rpt1"/>
    <property type="match status" value="1"/>
</dbReference>
<dbReference type="SMART" id="SM00385">
    <property type="entry name" value="CYCLIN"/>
    <property type="match status" value="2"/>
</dbReference>
<keyword evidence="16" id="KW-1133">Transmembrane helix</keyword>
<dbReference type="PROSITE" id="PS51134">
    <property type="entry name" value="ZF_TFIIB"/>
    <property type="match status" value="1"/>
</dbReference>
<dbReference type="Gene3D" id="1.10.472.10">
    <property type="entry name" value="Cyclin-like"/>
    <property type="match status" value="1"/>
</dbReference>
<dbReference type="InterPro" id="IPR036915">
    <property type="entry name" value="Cyclin-like_sf"/>
</dbReference>
<dbReference type="GO" id="GO:0097550">
    <property type="term" value="C:transcription preinitiation complex"/>
    <property type="evidence" value="ECO:0007669"/>
    <property type="project" value="TreeGrafter"/>
</dbReference>
<evidence type="ECO:0000256" key="13">
    <source>
        <dbReference type="ARBA" id="ARBA00066213"/>
    </source>
</evidence>
<proteinExistence type="inferred from homology"/>
<protein>
    <recommendedName>
        <fullName evidence="3">Transcription initiation factor IIB</fullName>
    </recommendedName>
    <alternativeName>
        <fullName evidence="11">General transcription factor TFIIB</fullName>
    </alternativeName>
</protein>
<keyword evidence="6 14" id="KW-0863">Zinc-finger</keyword>
<keyword evidence="9" id="KW-0804">Transcription</keyword>
<dbReference type="InterPro" id="IPR000812">
    <property type="entry name" value="TFIIB"/>
</dbReference>
<dbReference type="GO" id="GO:0005634">
    <property type="term" value="C:nucleus"/>
    <property type="evidence" value="ECO:0007669"/>
    <property type="project" value="UniProtKB-SubCell"/>
</dbReference>
<dbReference type="Pfam" id="PF00382">
    <property type="entry name" value="TFIIB"/>
    <property type="match status" value="2"/>
</dbReference>
<feature type="region of interest" description="Disordered" evidence="15">
    <location>
        <begin position="157"/>
        <end position="178"/>
    </location>
</feature>
<reference evidence="18 19" key="1">
    <citation type="submission" date="2015-02" db="EMBL/GenBank/DDBJ databases">
        <title>Draft Genome Sequences of Two Closely-Related Aflatoxigenic Aspergillus Species Obtained from the Cote d'Ivoire.</title>
        <authorList>
            <person name="Moore G.G."/>
            <person name="Beltz S.B."/>
            <person name="Mack B.M."/>
        </authorList>
    </citation>
    <scope>NUCLEOTIDE SEQUENCE [LARGE SCALE GENOMIC DNA]</scope>
    <source>
        <strain evidence="18 19">SRRC1468</strain>
    </source>
</reference>
<dbReference type="SUPFAM" id="SSF47954">
    <property type="entry name" value="Cyclin-like"/>
    <property type="match status" value="2"/>
</dbReference>
<feature type="transmembrane region" description="Helical" evidence="16">
    <location>
        <begin position="17"/>
        <end position="34"/>
    </location>
</feature>
<dbReference type="AlphaFoldDB" id="A0A0F8UHU6"/>
<keyword evidence="4" id="KW-0479">Metal-binding</keyword>